<dbReference type="InterPro" id="IPR049808">
    <property type="entry name" value="CONSTANS-like_Bbox1"/>
</dbReference>
<keyword evidence="4" id="KW-0677">Repeat</keyword>
<sequence>MGYICDYCGEQRSMVYCRSDAAFLCLSCDRNVHSANALSKRHSRTLVCERCNVQPAYVRCIDEGASLCQNCFMVGHDGSTTSSLHKQQSISYYSGCPSAAELSKIWSFILNPLPSSDNSTCPEGIGLLSISESGANNNVDPVGEDDGQDAMDVVAGNDLQNINKSSVWYGPASITELVSRECPDQHGCAESSKLFNPTNRVPRFCEDDPLADLDLDEVDLNFENYDELFGVTLTHSERLLENGGINSLFRRQGMSTTDSEGQGGFSVEGASAGNTGQVQPACSNAASADSLMSVKTEPNPGIAAKQAHSNLSFSGITRESSGGDYQDCGASSMLLLGEPPWCPPCPDSSIQSASRTEAVMRYKEKKKARKFEKRVRYASRKARADVRKRVKGRFVKAGDAYDYDPLSTRSY</sequence>
<dbReference type="Proteomes" id="UP000596660">
    <property type="component" value="Unplaced"/>
</dbReference>
<dbReference type="EnsemblPlants" id="AUR62037140-RA">
    <property type="protein sequence ID" value="AUR62037140-RA:cds"/>
    <property type="gene ID" value="AUR62037140"/>
</dbReference>
<name>A0A803MY60_CHEQI</name>
<gene>
    <name evidence="12" type="primary">LOC110740298</name>
</gene>
<evidence type="ECO:0000256" key="6">
    <source>
        <dbReference type="ARBA" id="ARBA00022833"/>
    </source>
</evidence>
<accession>A0A803MY60</accession>
<reference evidence="12" key="2">
    <citation type="submission" date="2021-03" db="UniProtKB">
        <authorList>
            <consortium name="EnsemblPlants"/>
        </authorList>
    </citation>
    <scope>IDENTIFICATION</scope>
</reference>
<dbReference type="CDD" id="cd19821">
    <property type="entry name" value="Bbox1_BBX-like"/>
    <property type="match status" value="1"/>
</dbReference>
<feature type="domain" description="CCT" evidence="11">
    <location>
        <begin position="355"/>
        <end position="397"/>
    </location>
</feature>
<dbReference type="Pfam" id="PF22586">
    <property type="entry name" value="ANCHR-like_BBOX"/>
    <property type="match status" value="1"/>
</dbReference>
<evidence type="ECO:0000256" key="9">
    <source>
        <dbReference type="PROSITE-ProRule" id="PRU00357"/>
    </source>
</evidence>
<evidence type="ECO:0000256" key="3">
    <source>
        <dbReference type="ARBA" id="ARBA00022723"/>
    </source>
</evidence>
<dbReference type="OMA" id="ESACEQG"/>
<keyword evidence="5 8" id="KW-0863">Zinc-finger</keyword>
<feature type="domain" description="B box-type" evidence="10">
    <location>
        <begin position="43"/>
        <end position="90"/>
    </location>
</feature>
<evidence type="ECO:0000256" key="2">
    <source>
        <dbReference type="ARBA" id="ARBA00010024"/>
    </source>
</evidence>
<keyword evidence="7 9" id="KW-0539">Nucleus</keyword>
<dbReference type="PROSITE" id="PS51017">
    <property type="entry name" value="CCT"/>
    <property type="match status" value="1"/>
</dbReference>
<dbReference type="OrthoDB" id="153872at2759"/>
<evidence type="ECO:0000256" key="8">
    <source>
        <dbReference type="PROSITE-ProRule" id="PRU00024"/>
    </source>
</evidence>
<dbReference type="GO" id="GO:0008270">
    <property type="term" value="F:zinc ion binding"/>
    <property type="evidence" value="ECO:0007669"/>
    <property type="project" value="UniProtKB-KW"/>
</dbReference>
<dbReference type="RefSeq" id="XP_021776471.1">
    <property type="nucleotide sequence ID" value="XM_021920779.1"/>
</dbReference>
<reference evidence="12" key="1">
    <citation type="journal article" date="2017" name="Nature">
        <title>The genome of Chenopodium quinoa.</title>
        <authorList>
            <person name="Jarvis D.E."/>
            <person name="Ho Y.S."/>
            <person name="Lightfoot D.J."/>
            <person name="Schmoeckel S.M."/>
            <person name="Li B."/>
            <person name="Borm T.J.A."/>
            <person name="Ohyanagi H."/>
            <person name="Mineta K."/>
            <person name="Michell C.T."/>
            <person name="Saber N."/>
            <person name="Kharbatia N.M."/>
            <person name="Rupper R.R."/>
            <person name="Sharp A.R."/>
            <person name="Dally N."/>
            <person name="Boughton B.A."/>
            <person name="Woo Y.H."/>
            <person name="Gao G."/>
            <person name="Schijlen E.G.W.M."/>
            <person name="Guo X."/>
            <person name="Momin A.A."/>
            <person name="Negrao S."/>
            <person name="Al-Babili S."/>
            <person name="Gehring C."/>
            <person name="Roessner U."/>
            <person name="Jung C."/>
            <person name="Murphy K."/>
            <person name="Arold S.T."/>
            <person name="Gojobori T."/>
            <person name="van der Linden C.G."/>
            <person name="van Loo E.N."/>
            <person name="Jellen E.N."/>
            <person name="Maughan P.J."/>
            <person name="Tester M."/>
        </authorList>
    </citation>
    <scope>NUCLEOTIDE SEQUENCE [LARGE SCALE GENOMIC DNA]</scope>
    <source>
        <strain evidence="12">cv. PI 614886</strain>
    </source>
</reference>
<evidence type="ECO:0000313" key="13">
    <source>
        <dbReference type="Proteomes" id="UP000596660"/>
    </source>
</evidence>
<dbReference type="SMR" id="A0A803MY60"/>
<protein>
    <recommendedName>
        <fullName evidence="14">Zinc finger protein CONSTANS-LIKE 9-like</fullName>
    </recommendedName>
</protein>
<dbReference type="Pfam" id="PF06203">
    <property type="entry name" value="CCT"/>
    <property type="match status" value="1"/>
</dbReference>
<dbReference type="InterPro" id="IPR000315">
    <property type="entry name" value="Znf_B-box"/>
</dbReference>
<organism evidence="12 13">
    <name type="scientific">Chenopodium quinoa</name>
    <name type="common">Quinoa</name>
    <dbReference type="NCBI Taxonomy" id="63459"/>
    <lineage>
        <taxon>Eukaryota</taxon>
        <taxon>Viridiplantae</taxon>
        <taxon>Streptophyta</taxon>
        <taxon>Embryophyta</taxon>
        <taxon>Tracheophyta</taxon>
        <taxon>Spermatophyta</taxon>
        <taxon>Magnoliopsida</taxon>
        <taxon>eudicotyledons</taxon>
        <taxon>Gunneridae</taxon>
        <taxon>Pentapetalae</taxon>
        <taxon>Caryophyllales</taxon>
        <taxon>Chenopodiaceae</taxon>
        <taxon>Chenopodioideae</taxon>
        <taxon>Atripliceae</taxon>
        <taxon>Chenopodium</taxon>
    </lineage>
</organism>
<dbReference type="InterPro" id="IPR010402">
    <property type="entry name" value="CCT_domain"/>
</dbReference>
<keyword evidence="13" id="KW-1185">Reference proteome</keyword>
<comment type="subcellular location">
    <subcellularLocation>
        <location evidence="1 9">Nucleus</location>
    </subcellularLocation>
</comment>
<dbReference type="GO" id="GO:0005634">
    <property type="term" value="C:nucleus"/>
    <property type="evidence" value="ECO:0007669"/>
    <property type="project" value="UniProtKB-SubCell"/>
</dbReference>
<evidence type="ECO:0000256" key="1">
    <source>
        <dbReference type="ARBA" id="ARBA00004123"/>
    </source>
</evidence>
<dbReference type="GeneID" id="110740298"/>
<evidence type="ECO:0008006" key="14">
    <source>
        <dbReference type="Google" id="ProtNLM"/>
    </source>
</evidence>
<feature type="domain" description="B box-type" evidence="10">
    <location>
        <begin position="1"/>
        <end position="47"/>
    </location>
</feature>
<evidence type="ECO:0000313" key="12">
    <source>
        <dbReference type="EnsemblPlants" id="AUR62037140-RA:cds"/>
    </source>
</evidence>
<dbReference type="AlphaFoldDB" id="A0A803MY60"/>
<comment type="similarity">
    <text evidence="2">Belongs to the CONSTANS family.</text>
</comment>
<evidence type="ECO:0000259" key="11">
    <source>
        <dbReference type="PROSITE" id="PS51017"/>
    </source>
</evidence>
<dbReference type="GO" id="GO:0006355">
    <property type="term" value="P:regulation of DNA-templated transcription"/>
    <property type="evidence" value="ECO:0007669"/>
    <property type="project" value="UniProtKB-ARBA"/>
</dbReference>
<dbReference type="PROSITE" id="PS50119">
    <property type="entry name" value="ZF_BBOX"/>
    <property type="match status" value="2"/>
</dbReference>
<dbReference type="SMART" id="SM00336">
    <property type="entry name" value="BBOX"/>
    <property type="match status" value="2"/>
</dbReference>
<dbReference type="RefSeq" id="XP_021776472.1">
    <property type="nucleotide sequence ID" value="XM_021920780.1"/>
</dbReference>
<evidence type="ECO:0000259" key="10">
    <source>
        <dbReference type="PROSITE" id="PS50119"/>
    </source>
</evidence>
<keyword evidence="6" id="KW-0862">Zinc</keyword>
<keyword evidence="3" id="KW-0479">Metal-binding</keyword>
<dbReference type="PANTHER" id="PTHR31717:SF131">
    <property type="entry name" value="ZINC FINGER PROTEIN CONSTANS-LIKE 9"/>
    <property type="match status" value="1"/>
</dbReference>
<dbReference type="Gramene" id="AUR62037140-RA">
    <property type="protein sequence ID" value="AUR62037140-RA:cds"/>
    <property type="gene ID" value="AUR62037140"/>
</dbReference>
<evidence type="ECO:0000256" key="4">
    <source>
        <dbReference type="ARBA" id="ARBA00022737"/>
    </source>
</evidence>
<dbReference type="PANTHER" id="PTHR31717">
    <property type="entry name" value="ZINC FINGER PROTEIN CONSTANS-LIKE 10"/>
    <property type="match status" value="1"/>
</dbReference>
<evidence type="ECO:0000256" key="5">
    <source>
        <dbReference type="ARBA" id="ARBA00022771"/>
    </source>
</evidence>
<dbReference type="KEGG" id="cqi:110740298"/>
<proteinExistence type="inferred from homology"/>
<evidence type="ECO:0000256" key="7">
    <source>
        <dbReference type="ARBA" id="ARBA00023242"/>
    </source>
</evidence>